<dbReference type="GO" id="GO:0000122">
    <property type="term" value="P:negative regulation of transcription by RNA polymerase II"/>
    <property type="evidence" value="ECO:0007669"/>
    <property type="project" value="TreeGrafter"/>
</dbReference>
<dbReference type="FunFam" id="3.30.40.10:FF:000033">
    <property type="entry name" value="Polycomb group RING finger protein 3"/>
    <property type="match status" value="1"/>
</dbReference>
<evidence type="ECO:0000256" key="1">
    <source>
        <dbReference type="ARBA" id="ARBA00022723"/>
    </source>
</evidence>
<gene>
    <name evidence="7" type="primary">Pcgf1</name>
</gene>
<evidence type="ECO:0000256" key="4">
    <source>
        <dbReference type="ARBA" id="ARBA00040075"/>
    </source>
</evidence>
<accession>A0A6F9DNT6</accession>
<evidence type="ECO:0000313" key="7">
    <source>
        <dbReference type="EMBL" id="CAB3264700.1"/>
    </source>
</evidence>
<dbReference type="Pfam" id="PF13923">
    <property type="entry name" value="zf-C3HC4_2"/>
    <property type="match status" value="1"/>
</dbReference>
<name>A0A6F9DNT6_9ASCI</name>
<dbReference type="AlphaFoldDB" id="A0A6F9DNT6"/>
<sequence>MSSAVLTSLEEFLKRYTIPSDEVRFFSRSHIFIAFRAYLTDVKPHEIVTMDFETFTLQLNKVAEDLQLNTKKMGKTTYFEFHMNNTTLPATEITNTTTPAGDEEKINIQDINIFLCCKLCCGYLVDATTITECLHSFCKSCILKHFQLHNSCPICGVVVHNTTPVSGLKPDIVLQDIVNKLLPGIPTGELHHFAEFEEAAALNGKHNYHSVLKPYRPCNIYLQWVGPDVGSIQAIDLIHKYIRLPDHATVAHISQFVCNKLEQMEWVLPQEAKCFIQSGGVTLPPFFTLRNIYENSLDFESKNGFLILEYDFKSSLQS</sequence>
<evidence type="ECO:0000259" key="6">
    <source>
        <dbReference type="PROSITE" id="PS50089"/>
    </source>
</evidence>
<organism evidence="7">
    <name type="scientific">Phallusia mammillata</name>
    <dbReference type="NCBI Taxonomy" id="59560"/>
    <lineage>
        <taxon>Eukaryota</taxon>
        <taxon>Metazoa</taxon>
        <taxon>Chordata</taxon>
        <taxon>Tunicata</taxon>
        <taxon>Ascidiacea</taxon>
        <taxon>Phlebobranchia</taxon>
        <taxon>Ascidiidae</taxon>
        <taxon>Phallusia</taxon>
    </lineage>
</organism>
<dbReference type="GO" id="GO:0008270">
    <property type="term" value="F:zinc ion binding"/>
    <property type="evidence" value="ECO:0007669"/>
    <property type="project" value="UniProtKB-KW"/>
</dbReference>
<dbReference type="SUPFAM" id="SSF57850">
    <property type="entry name" value="RING/U-box"/>
    <property type="match status" value="1"/>
</dbReference>
<dbReference type="InterPro" id="IPR017907">
    <property type="entry name" value="Znf_RING_CS"/>
</dbReference>
<keyword evidence="1" id="KW-0479">Metal-binding</keyword>
<dbReference type="Gene3D" id="3.30.40.10">
    <property type="entry name" value="Zinc/RING finger domain, C3HC4 (zinc finger)"/>
    <property type="match status" value="1"/>
</dbReference>
<evidence type="ECO:0000256" key="3">
    <source>
        <dbReference type="ARBA" id="ARBA00022833"/>
    </source>
</evidence>
<proteinExistence type="evidence at transcript level"/>
<dbReference type="SMART" id="SM00184">
    <property type="entry name" value="RING"/>
    <property type="match status" value="1"/>
</dbReference>
<dbReference type="EMBL" id="LR788838">
    <property type="protein sequence ID" value="CAB3264700.1"/>
    <property type="molecule type" value="mRNA"/>
</dbReference>
<evidence type="ECO:0000256" key="5">
    <source>
        <dbReference type="PROSITE-ProRule" id="PRU00175"/>
    </source>
</evidence>
<dbReference type="PROSITE" id="PS00518">
    <property type="entry name" value="ZF_RING_1"/>
    <property type="match status" value="1"/>
</dbReference>
<dbReference type="InterPro" id="IPR001841">
    <property type="entry name" value="Znf_RING"/>
</dbReference>
<reference evidence="7" key="1">
    <citation type="submission" date="2020-04" db="EMBL/GenBank/DDBJ databases">
        <authorList>
            <person name="Neveu A P."/>
        </authorList>
    </citation>
    <scope>NUCLEOTIDE SEQUENCE</scope>
    <source>
        <tissue evidence="7">Whole embryo</tissue>
    </source>
</reference>
<evidence type="ECO:0000256" key="2">
    <source>
        <dbReference type="ARBA" id="ARBA00022771"/>
    </source>
</evidence>
<dbReference type="GO" id="GO:1990841">
    <property type="term" value="F:promoter-specific chromatin binding"/>
    <property type="evidence" value="ECO:0007669"/>
    <property type="project" value="TreeGrafter"/>
</dbReference>
<dbReference type="PANTHER" id="PTHR10825:SF29">
    <property type="entry name" value="POLYCOMB GROUP RING FINGER PROTEIN 1"/>
    <property type="match status" value="1"/>
</dbReference>
<keyword evidence="3" id="KW-0862">Zinc</keyword>
<protein>
    <recommendedName>
        <fullName evidence="4">Polycomb group RING finger protein 1</fullName>
    </recommendedName>
</protein>
<dbReference type="InterPro" id="IPR013083">
    <property type="entry name" value="Znf_RING/FYVE/PHD"/>
</dbReference>
<dbReference type="Gene3D" id="3.10.20.90">
    <property type="entry name" value="Phosphatidylinositol 3-kinase Catalytic Subunit, Chain A, domain 1"/>
    <property type="match status" value="1"/>
</dbReference>
<dbReference type="GO" id="GO:0035102">
    <property type="term" value="C:PRC1 complex"/>
    <property type="evidence" value="ECO:0007669"/>
    <property type="project" value="TreeGrafter"/>
</dbReference>
<feature type="domain" description="RING-type" evidence="6">
    <location>
        <begin position="117"/>
        <end position="155"/>
    </location>
</feature>
<dbReference type="PROSITE" id="PS50089">
    <property type="entry name" value="ZF_RING_2"/>
    <property type="match status" value="1"/>
</dbReference>
<dbReference type="PANTHER" id="PTHR10825">
    <property type="entry name" value="RING FINGER DOMAIN-CONTAINING, POLYCOMB GROUP COMPONENT"/>
    <property type="match status" value="1"/>
</dbReference>
<keyword evidence="2 5" id="KW-0863">Zinc-finger</keyword>